<protein>
    <submittedName>
        <fullName evidence="3">Phospholipase D family protein</fullName>
    </submittedName>
</protein>
<accession>A0ABS3K505</accession>
<keyword evidence="4" id="KW-1185">Reference proteome</keyword>
<evidence type="ECO:0000259" key="2">
    <source>
        <dbReference type="Pfam" id="PF09565"/>
    </source>
</evidence>
<evidence type="ECO:0000313" key="3">
    <source>
        <dbReference type="EMBL" id="MBO1041989.1"/>
    </source>
</evidence>
<feature type="domain" description="Restriction endonuclease type II NgoFVII N-terminal" evidence="2">
    <location>
        <begin position="22"/>
        <end position="146"/>
    </location>
</feature>
<organism evidence="3 4">
    <name type="scientific">Brucella pituitosa</name>
    <dbReference type="NCBI Taxonomy" id="571256"/>
    <lineage>
        <taxon>Bacteria</taxon>
        <taxon>Pseudomonadati</taxon>
        <taxon>Pseudomonadota</taxon>
        <taxon>Alphaproteobacteria</taxon>
        <taxon>Hyphomicrobiales</taxon>
        <taxon>Brucellaceae</taxon>
        <taxon>Brucella/Ochrobactrum group</taxon>
        <taxon>Brucella</taxon>
    </lineage>
</organism>
<name>A0ABS3K505_9HYPH</name>
<evidence type="ECO:0000256" key="1">
    <source>
        <dbReference type="SAM" id="MobiDB-lite"/>
    </source>
</evidence>
<dbReference type="Proteomes" id="UP000718278">
    <property type="component" value="Unassembled WGS sequence"/>
</dbReference>
<dbReference type="InterPro" id="IPR019065">
    <property type="entry name" value="RE_NgoFVII_N"/>
</dbReference>
<reference evidence="3 4" key="1">
    <citation type="submission" date="2020-10" db="EMBL/GenBank/DDBJ databases">
        <title>Genomic characterization of underground lake bacteria from Wind Cave National Park: Insight into the archetypical LuxI/LuxR and identification of LuxR solos.</title>
        <authorList>
            <person name="Wengert P.C."/>
            <person name="Savka M.A."/>
        </authorList>
    </citation>
    <scope>NUCLEOTIDE SEQUENCE [LARGE SCALE GENOMIC DNA]</scope>
    <source>
        <strain evidence="3 4">SD316</strain>
    </source>
</reference>
<proteinExistence type="predicted"/>
<dbReference type="RefSeq" id="WP_207490098.1">
    <property type="nucleotide sequence ID" value="NZ_JADIJS010000005.1"/>
</dbReference>
<gene>
    <name evidence="3" type="ORF">IPV26_20180</name>
</gene>
<evidence type="ECO:0000313" key="4">
    <source>
        <dbReference type="Proteomes" id="UP000718278"/>
    </source>
</evidence>
<dbReference type="EMBL" id="JADIJS010000005">
    <property type="protein sequence ID" value="MBO1041989.1"/>
    <property type="molecule type" value="Genomic_DNA"/>
</dbReference>
<dbReference type="CDD" id="cd09117">
    <property type="entry name" value="PLDc_Bfil_DEXD_like"/>
    <property type="match status" value="1"/>
</dbReference>
<comment type="caution">
    <text evidence="3">The sequence shown here is derived from an EMBL/GenBank/DDBJ whole genome shotgun (WGS) entry which is preliminary data.</text>
</comment>
<dbReference type="Pfam" id="PF09565">
    <property type="entry name" value="RE_NgoFVII"/>
    <property type="match status" value="1"/>
</dbReference>
<feature type="region of interest" description="Disordered" evidence="1">
    <location>
        <begin position="189"/>
        <end position="208"/>
    </location>
</feature>
<dbReference type="Gene3D" id="3.30.870.10">
    <property type="entry name" value="Endonuclease Chain A"/>
    <property type="match status" value="1"/>
</dbReference>
<sequence length="444" mass="48554">MRYIDSGTRDPNHALGSWLNQELVENIVGLRIQSGFYSREALAPFQQNFVNLSANGHTVRIVLGSNDGETLAPHLEELVAALQLPRPNARLGVVYYQNAYFHPKTYHFLRGDGSQSAYVGSANFTMPGIAARHIEAGVILDSRHGDSPEVLDQIAQATDRWFNKPASGFERIENVQDVQQLLNAGIVRATPLPRPPRPAGAGGQPPQRPRLNPLVAFNNQVAPPVLEPHVQWQALPTKLRTPPYPPYIFFAPHAEGPTVGPDALTNNGLGDAAGLIIKLNRDNDRHWRGATGTANVSIPVSTATTIRFGVYGDRNRPRAEFDFLIRYAADGVMILGQPSRTGLMSFGFTPGDVGHGDLRLVVPAAPIRALRETLQVQQSPVPQAEDLALLEWPTPITPVFKMTFVDQQSALGLAARQIWNHAAANEQLASRGACWLPTDFSPAW</sequence>